<proteinExistence type="predicted"/>
<comment type="caution">
    <text evidence="2">The sequence shown here is derived from an EMBL/GenBank/DDBJ whole genome shotgun (WGS) entry which is preliminary data.</text>
</comment>
<evidence type="ECO:0000313" key="2">
    <source>
        <dbReference type="EMBL" id="MBB5350517.1"/>
    </source>
</evidence>
<accession>A0A840UWI4</accession>
<sequence>MSRLRGNASGRGKGCWIGLMVLTMAAVPSCAVPPSEPAEKVVFSDAGLGESSGLAVSSRDDRFLWQINDSGGTADLHLSETNGRFRGTVRLEGASNLDWEDLASFRWKGKSWLLVADVGDNASSRPYGVIYLAEEPVLPEDGELLQGHQPVFRKWLFEYPDGPRDCESVAVDAQEQAIYLLSKREAVPRLYRLSLESPVGEVPVKAEFVGECARIPVPPRMPFHPYGKQATGMDFSRDGRLAAVVSYQGVMLARRGENESWQSALSRPWEILGSHTLFQAEAIAFSAKGDRVWVTSEGVAAPLLSFPVPSSVPAKGSEH</sequence>
<evidence type="ECO:0008006" key="4">
    <source>
        <dbReference type="Google" id="ProtNLM"/>
    </source>
</evidence>
<name>A0A840UWI4_9BACT</name>
<keyword evidence="3" id="KW-1185">Reference proteome</keyword>
<evidence type="ECO:0000256" key="1">
    <source>
        <dbReference type="SAM" id="SignalP"/>
    </source>
</evidence>
<protein>
    <recommendedName>
        <fullName evidence="4">Integral membrane protein</fullName>
    </recommendedName>
</protein>
<reference evidence="2 3" key="1">
    <citation type="submission" date="2020-08" db="EMBL/GenBank/DDBJ databases">
        <title>Genomic Encyclopedia of Type Strains, Phase IV (KMG-IV): sequencing the most valuable type-strain genomes for metagenomic binning, comparative biology and taxonomic classification.</title>
        <authorList>
            <person name="Goeker M."/>
        </authorList>
    </citation>
    <scope>NUCLEOTIDE SEQUENCE [LARGE SCALE GENOMIC DNA]</scope>
    <source>
        <strain evidence="2 3">YC6886</strain>
    </source>
</reference>
<dbReference type="InterPro" id="IPR011044">
    <property type="entry name" value="Quino_amine_DH_bsu"/>
</dbReference>
<feature type="chain" id="PRO_5033016805" description="Integral membrane protein" evidence="1">
    <location>
        <begin position="32"/>
        <end position="319"/>
    </location>
</feature>
<dbReference type="Proteomes" id="UP000557717">
    <property type="component" value="Unassembled WGS sequence"/>
</dbReference>
<dbReference type="SUPFAM" id="SSF50969">
    <property type="entry name" value="YVTN repeat-like/Quinoprotein amine dehydrogenase"/>
    <property type="match status" value="1"/>
</dbReference>
<dbReference type="AlphaFoldDB" id="A0A840UWI4"/>
<gene>
    <name evidence="2" type="ORF">HNR46_000745</name>
</gene>
<dbReference type="RefSeq" id="WP_184015880.1">
    <property type="nucleotide sequence ID" value="NZ_JACHFD010000003.1"/>
</dbReference>
<dbReference type="EMBL" id="JACHFD010000003">
    <property type="protein sequence ID" value="MBB5350517.1"/>
    <property type="molecule type" value="Genomic_DNA"/>
</dbReference>
<keyword evidence="1" id="KW-0732">Signal</keyword>
<evidence type="ECO:0000313" key="3">
    <source>
        <dbReference type="Proteomes" id="UP000557717"/>
    </source>
</evidence>
<organism evidence="2 3">
    <name type="scientific">Haloferula luteola</name>
    <dbReference type="NCBI Taxonomy" id="595692"/>
    <lineage>
        <taxon>Bacteria</taxon>
        <taxon>Pseudomonadati</taxon>
        <taxon>Verrucomicrobiota</taxon>
        <taxon>Verrucomicrobiia</taxon>
        <taxon>Verrucomicrobiales</taxon>
        <taxon>Verrucomicrobiaceae</taxon>
        <taxon>Haloferula</taxon>
    </lineage>
</organism>
<feature type="signal peptide" evidence="1">
    <location>
        <begin position="1"/>
        <end position="31"/>
    </location>
</feature>